<evidence type="ECO:0000256" key="8">
    <source>
        <dbReference type="RuleBase" id="RU000480"/>
    </source>
</evidence>
<protein>
    <recommendedName>
        <fullName evidence="8">Aspartate aminotransferase</fullName>
        <ecNumber evidence="8">2.6.1.1</ecNumber>
    </recommendedName>
</protein>
<dbReference type="AlphaFoldDB" id="A0A0D3IL08"/>
<dbReference type="InterPro" id="IPR004838">
    <property type="entry name" value="NHTrfase_class1_PyrdxlP-BS"/>
</dbReference>
<dbReference type="RefSeq" id="XP_005764372.1">
    <property type="nucleotide sequence ID" value="XM_005764315.1"/>
</dbReference>
<keyword evidence="6" id="KW-0663">Pyridoxal phosphate</keyword>
<comment type="miscellaneous">
    <text evidence="8">In eukaryotes there are cytoplasmic, mitochondrial and chloroplastic isozymes.</text>
</comment>
<comment type="cofactor">
    <cofactor evidence="1">
        <name>pyridoxal 5'-phosphate</name>
        <dbReference type="ChEBI" id="CHEBI:597326"/>
    </cofactor>
</comment>
<keyword evidence="4 8" id="KW-0032">Aminotransferase</keyword>
<dbReference type="PANTHER" id="PTHR11879">
    <property type="entry name" value="ASPARTATE AMINOTRANSFERASE"/>
    <property type="match status" value="1"/>
</dbReference>
<dbReference type="InterPro" id="IPR015424">
    <property type="entry name" value="PyrdxlP-dep_Trfase"/>
</dbReference>
<evidence type="ECO:0000256" key="2">
    <source>
        <dbReference type="ARBA" id="ARBA00007441"/>
    </source>
</evidence>
<dbReference type="HOGENOM" id="CLU_032440_1_2_1"/>
<dbReference type="OMA" id="VGACTIV"/>
<dbReference type="KEGG" id="ehx:EMIHUDRAFT_631875"/>
<evidence type="ECO:0000256" key="5">
    <source>
        <dbReference type="ARBA" id="ARBA00022679"/>
    </source>
</evidence>
<dbReference type="EnsemblProtists" id="EOD11943">
    <property type="protein sequence ID" value="EOD11943"/>
    <property type="gene ID" value="EMIHUDRAFT_631875"/>
</dbReference>
<dbReference type="GO" id="GO:0030170">
    <property type="term" value="F:pyridoxal phosphate binding"/>
    <property type="evidence" value="ECO:0007669"/>
    <property type="project" value="InterPro"/>
</dbReference>
<reference evidence="10" key="2">
    <citation type="submission" date="2024-10" db="UniProtKB">
        <authorList>
            <consortium name="EnsemblProtists"/>
        </authorList>
    </citation>
    <scope>IDENTIFICATION</scope>
</reference>
<reference evidence="11" key="1">
    <citation type="journal article" date="2013" name="Nature">
        <title>Pan genome of the phytoplankton Emiliania underpins its global distribution.</title>
        <authorList>
            <person name="Read B.A."/>
            <person name="Kegel J."/>
            <person name="Klute M.J."/>
            <person name="Kuo A."/>
            <person name="Lefebvre S.C."/>
            <person name="Maumus F."/>
            <person name="Mayer C."/>
            <person name="Miller J."/>
            <person name="Monier A."/>
            <person name="Salamov A."/>
            <person name="Young J."/>
            <person name="Aguilar M."/>
            <person name="Claverie J.M."/>
            <person name="Frickenhaus S."/>
            <person name="Gonzalez K."/>
            <person name="Herman E.K."/>
            <person name="Lin Y.C."/>
            <person name="Napier J."/>
            <person name="Ogata H."/>
            <person name="Sarno A.F."/>
            <person name="Shmutz J."/>
            <person name="Schroeder D."/>
            <person name="de Vargas C."/>
            <person name="Verret F."/>
            <person name="von Dassow P."/>
            <person name="Valentin K."/>
            <person name="Van de Peer Y."/>
            <person name="Wheeler G."/>
            <person name="Dacks J.B."/>
            <person name="Delwiche C.F."/>
            <person name="Dyhrman S.T."/>
            <person name="Glockner G."/>
            <person name="John U."/>
            <person name="Richards T."/>
            <person name="Worden A.Z."/>
            <person name="Zhang X."/>
            <person name="Grigoriev I.V."/>
            <person name="Allen A.E."/>
            <person name="Bidle K."/>
            <person name="Borodovsky M."/>
            <person name="Bowler C."/>
            <person name="Brownlee C."/>
            <person name="Cock J.M."/>
            <person name="Elias M."/>
            <person name="Gladyshev V.N."/>
            <person name="Groth M."/>
            <person name="Guda C."/>
            <person name="Hadaegh A."/>
            <person name="Iglesias-Rodriguez M.D."/>
            <person name="Jenkins J."/>
            <person name="Jones B.M."/>
            <person name="Lawson T."/>
            <person name="Leese F."/>
            <person name="Lindquist E."/>
            <person name="Lobanov A."/>
            <person name="Lomsadze A."/>
            <person name="Malik S.B."/>
            <person name="Marsh M.E."/>
            <person name="Mackinder L."/>
            <person name="Mock T."/>
            <person name="Mueller-Roeber B."/>
            <person name="Pagarete A."/>
            <person name="Parker M."/>
            <person name="Probert I."/>
            <person name="Quesneville H."/>
            <person name="Raines C."/>
            <person name="Rensing S.A."/>
            <person name="Riano-Pachon D.M."/>
            <person name="Richier S."/>
            <person name="Rokitta S."/>
            <person name="Shiraiwa Y."/>
            <person name="Soanes D.M."/>
            <person name="van der Giezen M."/>
            <person name="Wahlund T.M."/>
            <person name="Williams B."/>
            <person name="Wilson W."/>
            <person name="Wolfe G."/>
            <person name="Wurch L.L."/>
        </authorList>
    </citation>
    <scope>NUCLEOTIDE SEQUENCE</scope>
</reference>
<dbReference type="GO" id="GO:0006520">
    <property type="term" value="P:amino acid metabolic process"/>
    <property type="evidence" value="ECO:0007669"/>
    <property type="project" value="InterPro"/>
</dbReference>
<dbReference type="PaxDb" id="2903-EOD11943"/>
<dbReference type="InterPro" id="IPR015422">
    <property type="entry name" value="PyrdxlP-dep_Trfase_small"/>
</dbReference>
<sequence>MGMRSYMTWNEVPAAPLDPILGVNQKFQADTSAEKVNVSIGAYRTDEGKPMVLSCVKKAEALLLEQSDLNKEYLPQRGDATYVQLCQKMLFGEKSKLLASGVVATAQTLSGTGALRLGAEFMKKFAKGKTVYISNPTWGTHNSIMTQAGVPFSHYRYWNAAGRDLDLAGMLEDIEAAPEGSVIMLHAAAHNPTGVDPTAEQWGEIMTVCKAKKHVCWFDSAYQGFATGDLDIDATAMRAFADEGLPLFVSQSFAKNFGLYGERVGTFSITCDTPEAVKAVMSQLDIIIRNLYSNPPKHGANIVKTVLSDPALYQEWRDELKAMSLRIQDMRTALYDELTSLGTPGSWTHITSQIGMFSFTGLSPEQCTQMVEKHHVYMLNNGRVSMAGVTSKNVKYIAKAIDDVVRNF</sequence>
<dbReference type="EC" id="2.6.1.1" evidence="8"/>
<dbReference type="FunFam" id="3.90.1150.10:FF:000001">
    <property type="entry name" value="Aspartate aminotransferase"/>
    <property type="match status" value="1"/>
</dbReference>
<dbReference type="SUPFAM" id="SSF53383">
    <property type="entry name" value="PLP-dependent transferases"/>
    <property type="match status" value="1"/>
</dbReference>
<proteinExistence type="inferred from homology"/>
<comment type="subunit">
    <text evidence="3 8">Homodimer.</text>
</comment>
<dbReference type="PRINTS" id="PR00799">
    <property type="entry name" value="TRANSAMINASE"/>
</dbReference>
<dbReference type="InterPro" id="IPR004839">
    <property type="entry name" value="Aminotransferase_I/II_large"/>
</dbReference>
<dbReference type="FunFam" id="3.40.640.10:FF:000066">
    <property type="entry name" value="Aspartate aminotransferase"/>
    <property type="match status" value="1"/>
</dbReference>
<comment type="catalytic activity">
    <reaction evidence="7 8">
        <text>L-aspartate + 2-oxoglutarate = oxaloacetate + L-glutamate</text>
        <dbReference type="Rhea" id="RHEA:21824"/>
        <dbReference type="ChEBI" id="CHEBI:16452"/>
        <dbReference type="ChEBI" id="CHEBI:16810"/>
        <dbReference type="ChEBI" id="CHEBI:29985"/>
        <dbReference type="ChEBI" id="CHEBI:29991"/>
        <dbReference type="EC" id="2.6.1.1"/>
    </reaction>
</comment>
<dbReference type="NCBIfam" id="NF006719">
    <property type="entry name" value="PRK09257.1"/>
    <property type="match status" value="1"/>
</dbReference>
<dbReference type="Proteomes" id="UP000013827">
    <property type="component" value="Unassembled WGS sequence"/>
</dbReference>
<evidence type="ECO:0000313" key="11">
    <source>
        <dbReference type="Proteomes" id="UP000013827"/>
    </source>
</evidence>
<organism evidence="10 11">
    <name type="scientific">Emiliania huxleyi (strain CCMP1516)</name>
    <dbReference type="NCBI Taxonomy" id="280463"/>
    <lineage>
        <taxon>Eukaryota</taxon>
        <taxon>Haptista</taxon>
        <taxon>Haptophyta</taxon>
        <taxon>Prymnesiophyceae</taxon>
        <taxon>Isochrysidales</taxon>
        <taxon>Noelaerhabdaceae</taxon>
        <taxon>Emiliania</taxon>
    </lineage>
</organism>
<dbReference type="GO" id="GO:0004069">
    <property type="term" value="F:L-aspartate:2-oxoglutarate aminotransferase activity"/>
    <property type="evidence" value="ECO:0007669"/>
    <property type="project" value="UniProtKB-EC"/>
</dbReference>
<evidence type="ECO:0000256" key="3">
    <source>
        <dbReference type="ARBA" id="ARBA00011738"/>
    </source>
</evidence>
<accession>A0A0D3IL08</accession>
<keyword evidence="5 8" id="KW-0808">Transferase</keyword>
<dbReference type="Pfam" id="PF00155">
    <property type="entry name" value="Aminotran_1_2"/>
    <property type="match status" value="1"/>
</dbReference>
<dbReference type="STRING" id="2903.R1BPH5"/>
<dbReference type="Gene3D" id="3.90.1150.10">
    <property type="entry name" value="Aspartate Aminotransferase, domain 1"/>
    <property type="match status" value="1"/>
</dbReference>
<keyword evidence="11" id="KW-1185">Reference proteome</keyword>
<dbReference type="PROSITE" id="PS00105">
    <property type="entry name" value="AA_TRANSFER_CLASS_1"/>
    <property type="match status" value="1"/>
</dbReference>
<comment type="similarity">
    <text evidence="2">Belongs to the class-I pyridoxal-phosphate-dependent aminotransferase family.</text>
</comment>
<evidence type="ECO:0000256" key="1">
    <source>
        <dbReference type="ARBA" id="ARBA00001933"/>
    </source>
</evidence>
<dbReference type="InterPro" id="IPR000796">
    <property type="entry name" value="Asp_trans"/>
</dbReference>
<dbReference type="PANTHER" id="PTHR11879:SF22">
    <property type="entry name" value="ASPARTATE AMINOTRANSFERASE, MITOCHONDRIAL"/>
    <property type="match status" value="1"/>
</dbReference>
<dbReference type="GeneID" id="17257941"/>
<evidence type="ECO:0000313" key="10">
    <source>
        <dbReference type="EnsemblProtists" id="EOD11943"/>
    </source>
</evidence>
<evidence type="ECO:0000259" key="9">
    <source>
        <dbReference type="Pfam" id="PF00155"/>
    </source>
</evidence>
<dbReference type="Gene3D" id="3.40.640.10">
    <property type="entry name" value="Type I PLP-dependent aspartate aminotransferase-like (Major domain)"/>
    <property type="match status" value="1"/>
</dbReference>
<evidence type="ECO:0000256" key="6">
    <source>
        <dbReference type="ARBA" id="ARBA00022898"/>
    </source>
</evidence>
<dbReference type="CDD" id="cd00609">
    <property type="entry name" value="AAT_like"/>
    <property type="match status" value="1"/>
</dbReference>
<evidence type="ECO:0000256" key="4">
    <source>
        <dbReference type="ARBA" id="ARBA00022576"/>
    </source>
</evidence>
<dbReference type="eggNOG" id="KOG1411">
    <property type="taxonomic scope" value="Eukaryota"/>
</dbReference>
<dbReference type="InterPro" id="IPR015421">
    <property type="entry name" value="PyrdxlP-dep_Trfase_major"/>
</dbReference>
<feature type="domain" description="Aminotransferase class I/classII large" evidence="9">
    <location>
        <begin position="34"/>
        <end position="401"/>
    </location>
</feature>
<evidence type="ECO:0000256" key="7">
    <source>
        <dbReference type="ARBA" id="ARBA00049185"/>
    </source>
</evidence>
<name>A0A0D3IL08_EMIH1</name>